<dbReference type="AlphaFoldDB" id="A0A6A4L1A1"/>
<dbReference type="PANTHER" id="PTHR31197">
    <property type="entry name" value="OS01G0612600 PROTEIN"/>
    <property type="match status" value="1"/>
</dbReference>
<feature type="compositionally biased region" description="Basic and acidic residues" evidence="1">
    <location>
        <begin position="1"/>
        <end position="16"/>
    </location>
</feature>
<organism evidence="2 3">
    <name type="scientific">Rhododendron williamsianum</name>
    <dbReference type="NCBI Taxonomy" id="262921"/>
    <lineage>
        <taxon>Eukaryota</taxon>
        <taxon>Viridiplantae</taxon>
        <taxon>Streptophyta</taxon>
        <taxon>Embryophyta</taxon>
        <taxon>Tracheophyta</taxon>
        <taxon>Spermatophyta</taxon>
        <taxon>Magnoliopsida</taxon>
        <taxon>eudicotyledons</taxon>
        <taxon>Gunneridae</taxon>
        <taxon>Pentapetalae</taxon>
        <taxon>asterids</taxon>
        <taxon>Ericales</taxon>
        <taxon>Ericaceae</taxon>
        <taxon>Ericoideae</taxon>
        <taxon>Rhodoreae</taxon>
        <taxon>Rhododendron</taxon>
    </lineage>
</organism>
<accession>A0A6A4L1A1</accession>
<proteinExistence type="predicted"/>
<dbReference type="Pfam" id="PF07800">
    <property type="entry name" value="DUF1644"/>
    <property type="match status" value="1"/>
</dbReference>
<dbReference type="EMBL" id="QEFC01002168">
    <property type="protein sequence ID" value="KAE9453533.1"/>
    <property type="molecule type" value="Genomic_DNA"/>
</dbReference>
<dbReference type="SUPFAM" id="SSF57850">
    <property type="entry name" value="RING/U-box"/>
    <property type="match status" value="1"/>
</dbReference>
<reference evidence="2 3" key="1">
    <citation type="journal article" date="2019" name="Genome Biol. Evol.">
        <title>The Rhododendron genome and chromosomal organization provide insight into shared whole-genome duplications across the heath family (Ericaceae).</title>
        <authorList>
            <person name="Soza V.L."/>
            <person name="Lindsley D."/>
            <person name="Waalkes A."/>
            <person name="Ramage E."/>
            <person name="Patwardhan R.P."/>
            <person name="Burton J.N."/>
            <person name="Adey A."/>
            <person name="Kumar A."/>
            <person name="Qiu R."/>
            <person name="Shendure J."/>
            <person name="Hall B."/>
        </authorList>
    </citation>
    <scope>NUCLEOTIDE SEQUENCE [LARGE SCALE GENOMIC DNA]</scope>
    <source>
        <strain evidence="2">RSF 1966-606</strain>
    </source>
</reference>
<feature type="non-terminal residue" evidence="2">
    <location>
        <position position="1"/>
    </location>
</feature>
<dbReference type="OrthoDB" id="1921166at2759"/>
<comment type="caution">
    <text evidence="2">The sequence shown here is derived from an EMBL/GenBank/DDBJ whole genome shotgun (WGS) entry which is preliminary data.</text>
</comment>
<dbReference type="InterPro" id="IPR012866">
    <property type="entry name" value="DUF1644"/>
</dbReference>
<dbReference type="Proteomes" id="UP000428333">
    <property type="component" value="Linkage Group LG08"/>
</dbReference>
<evidence type="ECO:0000313" key="2">
    <source>
        <dbReference type="EMBL" id="KAE9453533.1"/>
    </source>
</evidence>
<evidence type="ECO:0000256" key="1">
    <source>
        <dbReference type="SAM" id="MobiDB-lite"/>
    </source>
</evidence>
<keyword evidence="3" id="KW-1185">Reference proteome</keyword>
<sequence>MTENVKQKAGEAKDKASQTAQAAKDRTTETKDQTGSYISDTAVAAKDKAGGAVQYTKDSAVAGKDQTTGVLGNAAEQVKSAAEASPYPCGSNNSKQQYKSRNLVQPVGGEREWEEVRCPICMEHPHNAVLLLCSSHAKGCRPYMCDTSYRHSNCLDQFRKSSSSTASPDLSCPLCRGQISDWKVVDPARRFMNSKPTSCALVTCDYRGTYSELRKHARRDHPFVRPTEVDSGRQSDWMRLDRERDWEDFLSAFQSLESEVDLGMRLDSVRDLVEFFSASPLLEPIVDWNDLLGLEFPFHDLSLDADFEAFLRA</sequence>
<dbReference type="PANTHER" id="PTHR31197:SF5">
    <property type="entry name" value="OS01G0612600 PROTEIN"/>
    <property type="match status" value="1"/>
</dbReference>
<dbReference type="Gene3D" id="3.30.40.10">
    <property type="entry name" value="Zinc/RING finger domain, C3HC4 (zinc finger)"/>
    <property type="match status" value="1"/>
</dbReference>
<gene>
    <name evidence="2" type="ORF">C3L33_14596</name>
</gene>
<protein>
    <submittedName>
        <fullName evidence="2">Uncharacterized protein</fullName>
    </submittedName>
</protein>
<feature type="compositionally biased region" description="Basic and acidic residues" evidence="1">
    <location>
        <begin position="23"/>
        <end position="32"/>
    </location>
</feature>
<feature type="region of interest" description="Disordered" evidence="1">
    <location>
        <begin position="1"/>
        <end position="51"/>
    </location>
</feature>
<dbReference type="InterPro" id="IPR013083">
    <property type="entry name" value="Znf_RING/FYVE/PHD"/>
</dbReference>
<name>A0A6A4L1A1_9ERIC</name>
<evidence type="ECO:0000313" key="3">
    <source>
        <dbReference type="Proteomes" id="UP000428333"/>
    </source>
</evidence>
<dbReference type="Gene3D" id="6.10.140.1430">
    <property type="match status" value="1"/>
</dbReference>